<dbReference type="Gene3D" id="3.30.559.10">
    <property type="entry name" value="Chloramphenicol acetyltransferase-like domain"/>
    <property type="match status" value="1"/>
</dbReference>
<reference evidence="3" key="1">
    <citation type="journal article" date="2018" name="DNA Res.">
        <title>Multiple hybrid de novo genome assembly of finger millet, an orphan allotetraploid crop.</title>
        <authorList>
            <person name="Hatakeyama M."/>
            <person name="Aluri S."/>
            <person name="Balachadran M.T."/>
            <person name="Sivarajan S.R."/>
            <person name="Patrignani A."/>
            <person name="Gruter S."/>
            <person name="Poveda L."/>
            <person name="Shimizu-Inatsugi R."/>
            <person name="Baeten J."/>
            <person name="Francoijs K.J."/>
            <person name="Nataraja K.N."/>
            <person name="Reddy Y.A.N."/>
            <person name="Phadnis S."/>
            <person name="Ravikumar R.L."/>
            <person name="Schlapbach R."/>
            <person name="Sreeman S.M."/>
            <person name="Shimizu K.K."/>
        </authorList>
    </citation>
    <scope>NUCLEOTIDE SEQUENCE</scope>
</reference>
<organism evidence="3 4">
    <name type="scientific">Eleusine coracana subsp. coracana</name>
    <dbReference type="NCBI Taxonomy" id="191504"/>
    <lineage>
        <taxon>Eukaryota</taxon>
        <taxon>Viridiplantae</taxon>
        <taxon>Streptophyta</taxon>
        <taxon>Embryophyta</taxon>
        <taxon>Tracheophyta</taxon>
        <taxon>Spermatophyta</taxon>
        <taxon>Magnoliopsida</taxon>
        <taxon>Liliopsida</taxon>
        <taxon>Poales</taxon>
        <taxon>Poaceae</taxon>
        <taxon>PACMAD clade</taxon>
        <taxon>Chloridoideae</taxon>
        <taxon>Cynodonteae</taxon>
        <taxon>Eleusininae</taxon>
        <taxon>Eleusine</taxon>
    </lineage>
</organism>
<accession>A0AAV5EW29</accession>
<keyword evidence="4" id="KW-1185">Reference proteome</keyword>
<evidence type="ECO:0000313" key="4">
    <source>
        <dbReference type="Proteomes" id="UP001054889"/>
    </source>
</evidence>
<dbReference type="Proteomes" id="UP001054889">
    <property type="component" value="Unassembled WGS sequence"/>
</dbReference>
<keyword evidence="1" id="KW-0808">Transferase</keyword>
<reference evidence="3" key="2">
    <citation type="submission" date="2021-12" db="EMBL/GenBank/DDBJ databases">
        <title>Resequencing data analysis of finger millet.</title>
        <authorList>
            <person name="Hatakeyama M."/>
            <person name="Aluri S."/>
            <person name="Balachadran M.T."/>
            <person name="Sivarajan S.R."/>
            <person name="Poveda L."/>
            <person name="Shimizu-Inatsugi R."/>
            <person name="Schlapbach R."/>
            <person name="Sreeman S.M."/>
            <person name="Shimizu K.K."/>
        </authorList>
    </citation>
    <scope>NUCLEOTIDE SEQUENCE</scope>
</reference>
<dbReference type="PANTHER" id="PTHR31625">
    <property type="match status" value="1"/>
</dbReference>
<dbReference type="Pfam" id="PF02458">
    <property type="entry name" value="Transferase"/>
    <property type="match status" value="1"/>
</dbReference>
<dbReference type="GO" id="GO:0016747">
    <property type="term" value="F:acyltransferase activity, transferring groups other than amino-acyl groups"/>
    <property type="evidence" value="ECO:0007669"/>
    <property type="project" value="UniProtKB-ARBA"/>
</dbReference>
<protein>
    <submittedName>
        <fullName evidence="3">Uncharacterized protein</fullName>
    </submittedName>
</protein>
<dbReference type="AlphaFoldDB" id="A0AAV5EW29"/>
<dbReference type="EMBL" id="BQKI01000079">
    <property type="protein sequence ID" value="GJN26281.1"/>
    <property type="molecule type" value="Genomic_DNA"/>
</dbReference>
<evidence type="ECO:0000313" key="3">
    <source>
        <dbReference type="EMBL" id="GJN26281.1"/>
    </source>
</evidence>
<dbReference type="InterPro" id="IPR023213">
    <property type="entry name" value="CAT-like_dom_sf"/>
</dbReference>
<dbReference type="InterPro" id="IPR051504">
    <property type="entry name" value="Plant_metabolite_acyltrans"/>
</dbReference>
<keyword evidence="2" id="KW-0012">Acyltransferase</keyword>
<name>A0AAV5EW29_ELECO</name>
<sequence length="226" mass="24389">MRELLDAAVRERVELSSAGEVVIVKVALLSSTVARRPYRGCPLPPRSLSALRLPHFASRARLPRVVERMPQRREREASPAPPLLRQRPAVPPFDAVVHSLKSSLAATLATHAPLVGRLVHLADTGDVATSCSASDGGVKFVVAESDADARRLAFDDEHDVQTFDWLVPEVDMTVLTAPVLAVQATRLEGGGVVVGVSDGRSLWRFIEAWAAACRGVTPPVPPTFDR</sequence>
<comment type="caution">
    <text evidence="3">The sequence shown here is derived from an EMBL/GenBank/DDBJ whole genome shotgun (WGS) entry which is preliminary data.</text>
</comment>
<evidence type="ECO:0000256" key="2">
    <source>
        <dbReference type="ARBA" id="ARBA00023315"/>
    </source>
</evidence>
<evidence type="ECO:0000256" key="1">
    <source>
        <dbReference type="ARBA" id="ARBA00022679"/>
    </source>
</evidence>
<proteinExistence type="predicted"/>
<gene>
    <name evidence="3" type="primary">gb14202</name>
    <name evidence="3" type="ORF">PR202_gb14202</name>
</gene>